<dbReference type="EMBL" id="CAJOBR010001389">
    <property type="protein sequence ID" value="CAF4604277.1"/>
    <property type="molecule type" value="Genomic_DNA"/>
</dbReference>
<evidence type="ECO:0000313" key="2">
    <source>
        <dbReference type="EMBL" id="CAF3477813.1"/>
    </source>
</evidence>
<sequence>MRNNEKAKLHENIKQEIRSLLISSPKTKHGGLTGSLLYSDYKTLNCGKEVPYAELGYHSFLALLRSMPDVVRIECKENSISYRVHPVYDETTAHIQKLVFEQRDKYKQQNRSYNHNWQSNKNMKQNKFTAFTFYHHTQLPFFNNSSSCSTFNNSQLNSSNQSHRSNKLFFGKSIPQKLFISNDQRKQNSFLIPSSKSTIYKNQNGMINIQTMDMLSHEPLISINNHEHCSHESTCLETPPNFDLNDYCLDELNTMSEKDIKEVNNNNSSIHHNINLSDDPFLTTSPNRILNDPVKSPTDQSLMPSTTSIITNSAAKVCSNKNISSAITDGHRSNNSIHPVQSRLTILEEEKLQSNKENLFEISRCNKKEQPNTDEHPKRIYDAQCQCIHFRYIHRLYQIKFEYRDYPSSREILLMKYKLEEIAYDKYQQDLDECEKRFQLNEPFDKQKCETMFNEYIYLQRNYYYMMKLMTKKENELKKSSSIVEKNNRYFMS</sequence>
<name>A0A818FM83_9BILA</name>
<evidence type="ECO:0000313" key="3">
    <source>
        <dbReference type="EMBL" id="CAF4604277.1"/>
    </source>
</evidence>
<evidence type="ECO:0000313" key="4">
    <source>
        <dbReference type="Proteomes" id="UP000663872"/>
    </source>
</evidence>
<dbReference type="InterPro" id="IPR041966">
    <property type="entry name" value="LOTUS-like"/>
</dbReference>
<dbReference type="Proteomes" id="UP000663848">
    <property type="component" value="Unassembled WGS sequence"/>
</dbReference>
<dbReference type="Proteomes" id="UP000663872">
    <property type="component" value="Unassembled WGS sequence"/>
</dbReference>
<dbReference type="PROSITE" id="PS51644">
    <property type="entry name" value="HTH_OST"/>
    <property type="match status" value="1"/>
</dbReference>
<accession>A0A818FM83</accession>
<proteinExistence type="predicted"/>
<reference evidence="2" key="1">
    <citation type="submission" date="2021-02" db="EMBL/GenBank/DDBJ databases">
        <authorList>
            <person name="Nowell W R."/>
        </authorList>
    </citation>
    <scope>NUCLEOTIDE SEQUENCE</scope>
</reference>
<dbReference type="InterPro" id="IPR025605">
    <property type="entry name" value="OST-HTH/LOTUS_dom"/>
</dbReference>
<dbReference type="EMBL" id="CAJNYT010002575">
    <property type="protein sequence ID" value="CAF3477813.1"/>
    <property type="molecule type" value="Genomic_DNA"/>
</dbReference>
<dbReference type="CDD" id="cd09972">
    <property type="entry name" value="LOTUS_TDRD_OSKAR"/>
    <property type="match status" value="1"/>
</dbReference>
<gene>
    <name evidence="2" type="ORF">GRG538_LOCUS16127</name>
    <name evidence="3" type="ORF">QYT958_LOCUS11768</name>
</gene>
<dbReference type="Pfam" id="PF12872">
    <property type="entry name" value="OST-HTH"/>
    <property type="match status" value="1"/>
</dbReference>
<feature type="domain" description="HTH OST-type" evidence="1">
    <location>
        <begin position="9"/>
        <end position="88"/>
    </location>
</feature>
<protein>
    <recommendedName>
        <fullName evidence="1">HTH OST-type domain-containing protein</fullName>
    </recommendedName>
</protein>
<evidence type="ECO:0000259" key="1">
    <source>
        <dbReference type="PROSITE" id="PS51644"/>
    </source>
</evidence>
<dbReference type="AlphaFoldDB" id="A0A818FM83"/>
<dbReference type="Gene3D" id="3.30.420.610">
    <property type="entry name" value="LOTUS domain-like"/>
    <property type="match status" value="1"/>
</dbReference>
<comment type="caution">
    <text evidence="2">The sequence shown here is derived from an EMBL/GenBank/DDBJ whole genome shotgun (WGS) entry which is preliminary data.</text>
</comment>
<organism evidence="2 4">
    <name type="scientific">Rotaria socialis</name>
    <dbReference type="NCBI Taxonomy" id="392032"/>
    <lineage>
        <taxon>Eukaryota</taxon>
        <taxon>Metazoa</taxon>
        <taxon>Spiralia</taxon>
        <taxon>Gnathifera</taxon>
        <taxon>Rotifera</taxon>
        <taxon>Eurotatoria</taxon>
        <taxon>Bdelloidea</taxon>
        <taxon>Philodinida</taxon>
        <taxon>Philodinidae</taxon>
        <taxon>Rotaria</taxon>
    </lineage>
</organism>